<dbReference type="InterPro" id="IPR002835">
    <property type="entry name" value="CofC"/>
</dbReference>
<comment type="pathway">
    <text evidence="5">Cofactor biosynthesis; coenzyme F420 biosynthesis.</text>
</comment>
<dbReference type="GO" id="GO:0005525">
    <property type="term" value="F:GTP binding"/>
    <property type="evidence" value="ECO:0007669"/>
    <property type="project" value="UniProtKB-KW"/>
</dbReference>
<sequence>MTPVAWTLVVPLKPLIRAKSRLAATAGDPARAHLALAFAQDTVSAALTCGAVRDVAVVTDDRCAARELGALGARIVPDVPSAGLNPALAHGAAEVRARRPDAPLAALNADLPALRPEELARVLDFAAGSPRAFLADADGTGTTLLSALPGHALGPVFGPRSRAGHRASGAREIVLAGVDSVRRDVDTAADLVAARALGLGPFTARACREQVPCQGAGVAPVNSGQ</sequence>
<dbReference type="Pfam" id="PF01983">
    <property type="entry name" value="CofC"/>
    <property type="match status" value="1"/>
</dbReference>
<reference evidence="7" key="1">
    <citation type="submission" date="2020-02" db="EMBL/GenBank/DDBJ databases">
        <title>Streptomyces sp. ASO4wet.</title>
        <authorList>
            <person name="Risdian C."/>
            <person name="Landwehr W."/>
            <person name="Schupp P."/>
            <person name="Wink J."/>
        </authorList>
    </citation>
    <scope>NUCLEOTIDE SEQUENCE [LARGE SCALE GENOMIC DNA]</scope>
    <source>
        <strain evidence="7">ASO4wet</strain>
    </source>
</reference>
<keyword evidence="3 5" id="KW-0547">Nucleotide-binding</keyword>
<evidence type="ECO:0000256" key="2">
    <source>
        <dbReference type="ARBA" id="ARBA00022695"/>
    </source>
</evidence>
<evidence type="ECO:0000256" key="4">
    <source>
        <dbReference type="ARBA" id="ARBA00023134"/>
    </source>
</evidence>
<comment type="similarity">
    <text evidence="5">Belongs to the CofC family.</text>
</comment>
<keyword evidence="1 5" id="KW-0808">Transferase</keyword>
<feature type="binding site" evidence="5">
    <location>
        <position position="161"/>
    </location>
    <ligand>
        <name>phosphoenolpyruvate</name>
        <dbReference type="ChEBI" id="CHEBI:58702"/>
    </ligand>
</feature>
<dbReference type="Gene3D" id="3.90.550.10">
    <property type="entry name" value="Spore Coat Polysaccharide Biosynthesis Protein SpsA, Chain A"/>
    <property type="match status" value="1"/>
</dbReference>
<name>A0A7T1WV94_9ACTN</name>
<proteinExistence type="inferred from homology"/>
<dbReference type="PANTHER" id="PTHR40392:SF1">
    <property type="entry name" value="2-PHOSPHO-L-LACTATE GUANYLYLTRANSFERASE"/>
    <property type="match status" value="1"/>
</dbReference>
<accession>A0A7T1WV94</accession>
<dbReference type="AlphaFoldDB" id="A0A7T1WV94"/>
<dbReference type="PANTHER" id="PTHR40392">
    <property type="entry name" value="2-PHOSPHO-L-LACTATE GUANYLYLTRANSFERASE"/>
    <property type="match status" value="1"/>
</dbReference>
<dbReference type="HAMAP" id="MF_02114">
    <property type="entry name" value="CofC"/>
    <property type="match status" value="1"/>
</dbReference>
<dbReference type="GO" id="GO:0043814">
    <property type="term" value="F:phospholactate guanylyltransferase activity"/>
    <property type="evidence" value="ECO:0007669"/>
    <property type="project" value="InterPro"/>
</dbReference>
<protein>
    <recommendedName>
        <fullName evidence="5">Phosphoenolpyruvate guanylyltransferase</fullName>
        <shortName evidence="5">PEP guanylyltransferase</shortName>
        <ecNumber evidence="5">2.7.7.105</ecNumber>
    </recommendedName>
</protein>
<dbReference type="KEGG" id="sbat:G4Z16_08105"/>
<evidence type="ECO:0000256" key="3">
    <source>
        <dbReference type="ARBA" id="ARBA00022741"/>
    </source>
</evidence>
<dbReference type="NCBIfam" id="TIGR03552">
    <property type="entry name" value="F420_cofC"/>
    <property type="match status" value="1"/>
</dbReference>
<evidence type="ECO:0000313" key="6">
    <source>
        <dbReference type="EMBL" id="QPP10511.1"/>
    </source>
</evidence>
<organism evidence="6 7">
    <name type="scientific">Streptomyces bathyalis</name>
    <dbReference type="NCBI Taxonomy" id="2710756"/>
    <lineage>
        <taxon>Bacteria</taxon>
        <taxon>Bacillati</taxon>
        <taxon>Actinomycetota</taxon>
        <taxon>Actinomycetes</taxon>
        <taxon>Kitasatosporales</taxon>
        <taxon>Streptomycetaceae</taxon>
        <taxon>Streptomyces</taxon>
    </lineage>
</organism>
<comment type="catalytic activity">
    <reaction evidence="5">
        <text>phosphoenolpyruvate + GTP + H(+) = enolpyruvoyl-2-diphospho-5'-guanosine + diphosphate</text>
        <dbReference type="Rhea" id="RHEA:30519"/>
        <dbReference type="ChEBI" id="CHEBI:15378"/>
        <dbReference type="ChEBI" id="CHEBI:33019"/>
        <dbReference type="ChEBI" id="CHEBI:37565"/>
        <dbReference type="ChEBI" id="CHEBI:58702"/>
        <dbReference type="ChEBI" id="CHEBI:143701"/>
        <dbReference type="EC" id="2.7.7.105"/>
    </reaction>
</comment>
<keyword evidence="7" id="KW-1185">Reference proteome</keyword>
<gene>
    <name evidence="6" type="primary">cofC</name>
    <name evidence="5" type="synonym">fbiD</name>
    <name evidence="6" type="ORF">G4Z16_08105</name>
</gene>
<dbReference type="UniPathway" id="UPA00071"/>
<dbReference type="GO" id="GO:0052645">
    <property type="term" value="P:F420-0 metabolic process"/>
    <property type="evidence" value="ECO:0007669"/>
    <property type="project" value="UniProtKB-UniRule"/>
</dbReference>
<evidence type="ECO:0000256" key="5">
    <source>
        <dbReference type="HAMAP-Rule" id="MF_02114"/>
    </source>
</evidence>
<keyword evidence="2 5" id="KW-0548">Nucleotidyltransferase</keyword>
<dbReference type="InterPro" id="IPR029044">
    <property type="entry name" value="Nucleotide-diphossugar_trans"/>
</dbReference>
<dbReference type="Proteomes" id="UP000595046">
    <property type="component" value="Chromosome"/>
</dbReference>
<evidence type="ECO:0000313" key="7">
    <source>
        <dbReference type="Proteomes" id="UP000595046"/>
    </source>
</evidence>
<feature type="binding site" evidence="5">
    <location>
        <position position="142"/>
    </location>
    <ligand>
        <name>phosphoenolpyruvate</name>
        <dbReference type="ChEBI" id="CHEBI:58702"/>
    </ligand>
</feature>
<feature type="binding site" evidence="5">
    <location>
        <position position="158"/>
    </location>
    <ligand>
        <name>phosphoenolpyruvate</name>
        <dbReference type="ChEBI" id="CHEBI:58702"/>
    </ligand>
</feature>
<keyword evidence="4 5" id="KW-0342">GTP-binding</keyword>
<dbReference type="SUPFAM" id="SSF53448">
    <property type="entry name" value="Nucleotide-diphospho-sugar transferases"/>
    <property type="match status" value="1"/>
</dbReference>
<evidence type="ECO:0000256" key="1">
    <source>
        <dbReference type="ARBA" id="ARBA00022679"/>
    </source>
</evidence>
<dbReference type="EC" id="2.7.7.105" evidence="5"/>
<comment type="function">
    <text evidence="5">Guanylyltransferase that catalyzes the activation of phosphoenolpyruvate (PEP) as enolpyruvoyl-2-diphospho-5'-guanosine, via the condensation of PEP with GTP. It is involved in the biosynthesis of coenzyme F420, a hydride carrier cofactor.</text>
</comment>
<dbReference type="EMBL" id="CP048882">
    <property type="protein sequence ID" value="QPP10511.1"/>
    <property type="molecule type" value="Genomic_DNA"/>
</dbReference>